<feature type="domain" description="Metallo-beta-lactamase" evidence="10">
    <location>
        <begin position="20"/>
        <end position="269"/>
    </location>
</feature>
<keyword evidence="3 9" id="KW-0819">tRNA processing</keyword>
<keyword evidence="5 9" id="KW-0479">Metal-binding</keyword>
<dbReference type="NCBIfam" id="NF000801">
    <property type="entry name" value="PRK00055.1-3"/>
    <property type="match status" value="1"/>
</dbReference>
<dbReference type="EC" id="3.1.26.11" evidence="9"/>
<dbReference type="NCBIfam" id="TIGR02651">
    <property type="entry name" value="RNase_Z"/>
    <property type="match status" value="1"/>
</dbReference>
<keyword evidence="4 9" id="KW-0540">Nuclease</keyword>
<keyword evidence="6 9" id="KW-0255">Endonuclease</keyword>
<dbReference type="OrthoDB" id="85118at2157"/>
<dbReference type="FunFam" id="3.60.15.10:FF:000002">
    <property type="entry name" value="Ribonuclease Z"/>
    <property type="match status" value="1"/>
</dbReference>
<evidence type="ECO:0000256" key="8">
    <source>
        <dbReference type="ARBA" id="ARBA00022833"/>
    </source>
</evidence>
<evidence type="ECO:0000256" key="9">
    <source>
        <dbReference type="HAMAP-Rule" id="MF_01818"/>
    </source>
</evidence>
<comment type="cofactor">
    <cofactor evidence="9">
        <name>Zn(2+)</name>
        <dbReference type="ChEBI" id="CHEBI:29105"/>
    </cofactor>
    <text evidence="9">Binds 2 Zn(2+) ions.</text>
</comment>
<dbReference type="EMBL" id="CP058529">
    <property type="protein sequence ID" value="QLG28294.1"/>
    <property type="molecule type" value="Genomic_DNA"/>
</dbReference>
<feature type="binding site" evidence="9">
    <location>
        <position position="63"/>
    </location>
    <ligand>
        <name>Zn(2+)</name>
        <dbReference type="ChEBI" id="CHEBI:29105"/>
        <label>1</label>
        <note>catalytic</note>
    </ligand>
</feature>
<sequence length="316" mass="34146">MTLRVTFLGTSGAVPTVERAPSAIHVNCEGEELLFDCGEGTQRQMMRYGTGFGLSHVFLTHLHGDHILGLPGLVQSLDFNDREEALAIHGPPGSKRTIRQLVHAGGHDPNFPIRIDEVRPGNVALAREEYQVRTFETDHRTTSMGFVLAEADRKGRFDREKAEEELNIPPGPAYGKLHGGEPVELDDGTVVRPEEVVGPPRPGRTVVYTGDTRPVEATVEAAADADLLVHDATFAGDDADRARQTAHSTAVEAAEIARRAGAKRLALTHISSRYAARAGLLESEAKEVFAESGFDGQVFVPDDGDEVEVPFPDADG</sequence>
<evidence type="ECO:0000256" key="6">
    <source>
        <dbReference type="ARBA" id="ARBA00022759"/>
    </source>
</evidence>
<gene>
    <name evidence="9 11" type="primary">rnz</name>
    <name evidence="11" type="ORF">HUG10_12390</name>
</gene>
<dbReference type="Pfam" id="PF23023">
    <property type="entry name" value="Anti-Pycsar_Apyc1"/>
    <property type="match status" value="1"/>
</dbReference>
<dbReference type="RefSeq" id="WP_179169869.1">
    <property type="nucleotide sequence ID" value="NZ_CP058529.1"/>
</dbReference>
<feature type="binding site" evidence="9">
    <location>
        <position position="211"/>
    </location>
    <ligand>
        <name>Zn(2+)</name>
        <dbReference type="ChEBI" id="CHEBI:29105"/>
        <label>1</label>
        <note>catalytic</note>
    </ligand>
</feature>
<evidence type="ECO:0000256" key="7">
    <source>
        <dbReference type="ARBA" id="ARBA00022801"/>
    </source>
</evidence>
<dbReference type="InterPro" id="IPR036866">
    <property type="entry name" value="RibonucZ/Hydroxyglut_hydro"/>
</dbReference>
<evidence type="ECO:0000256" key="3">
    <source>
        <dbReference type="ARBA" id="ARBA00022694"/>
    </source>
</evidence>
<feature type="binding site" evidence="9">
    <location>
        <position position="211"/>
    </location>
    <ligand>
        <name>Zn(2+)</name>
        <dbReference type="ChEBI" id="CHEBI:29105"/>
        <label>2</label>
        <note>catalytic</note>
    </ligand>
</feature>
<dbReference type="HAMAP" id="MF_01818">
    <property type="entry name" value="RNase_Z_BN"/>
    <property type="match status" value="1"/>
</dbReference>
<comment type="similarity">
    <text evidence="9">Belongs to the RNase Z family.</text>
</comment>
<dbReference type="CDD" id="cd07717">
    <property type="entry name" value="RNaseZ_ZiPD-like_MBL-fold"/>
    <property type="match status" value="1"/>
</dbReference>
<dbReference type="PANTHER" id="PTHR46018">
    <property type="entry name" value="ZINC PHOSPHODIESTERASE ELAC PROTEIN 1"/>
    <property type="match status" value="1"/>
</dbReference>
<dbReference type="SUPFAM" id="SSF56281">
    <property type="entry name" value="Metallo-hydrolase/oxidoreductase"/>
    <property type="match status" value="1"/>
</dbReference>
<feature type="binding site" evidence="9">
    <location>
        <position position="61"/>
    </location>
    <ligand>
        <name>Zn(2+)</name>
        <dbReference type="ChEBI" id="CHEBI:29105"/>
        <label>1</label>
        <note>catalytic</note>
    </ligand>
</feature>
<feature type="binding site" evidence="9">
    <location>
        <position position="139"/>
    </location>
    <ligand>
        <name>Zn(2+)</name>
        <dbReference type="ChEBI" id="CHEBI:29105"/>
        <label>1</label>
        <note>catalytic</note>
    </ligand>
</feature>
<dbReference type="PANTHER" id="PTHR46018:SF2">
    <property type="entry name" value="ZINC PHOSPHODIESTERASE ELAC PROTEIN 1"/>
    <property type="match status" value="1"/>
</dbReference>
<dbReference type="Proteomes" id="UP000509750">
    <property type="component" value="Chromosome"/>
</dbReference>
<name>A0A7D5K8L6_9EURY</name>
<organism evidence="11 12">
    <name type="scientific">Halorarum halophilum</name>
    <dbReference type="NCBI Taxonomy" id="2743090"/>
    <lineage>
        <taxon>Archaea</taxon>
        <taxon>Methanobacteriati</taxon>
        <taxon>Methanobacteriota</taxon>
        <taxon>Stenosarchaea group</taxon>
        <taxon>Halobacteria</taxon>
        <taxon>Halobacteriales</taxon>
        <taxon>Haloferacaceae</taxon>
        <taxon>Halorarum</taxon>
    </lineage>
</organism>
<dbReference type="KEGG" id="halg:HUG10_12390"/>
<evidence type="ECO:0000313" key="12">
    <source>
        <dbReference type="Proteomes" id="UP000509750"/>
    </source>
</evidence>
<feature type="binding site" evidence="9">
    <location>
        <position position="66"/>
    </location>
    <ligand>
        <name>Zn(2+)</name>
        <dbReference type="ChEBI" id="CHEBI:29105"/>
        <label>2</label>
        <note>catalytic</note>
    </ligand>
</feature>
<feature type="active site" description="Proton acceptor" evidence="9">
    <location>
        <position position="65"/>
    </location>
</feature>
<keyword evidence="7 9" id="KW-0378">Hydrolase</keyword>
<accession>A0A7D5K8L6</accession>
<keyword evidence="12" id="KW-1185">Reference proteome</keyword>
<comment type="function">
    <text evidence="9">Zinc phosphodiesterase, which displays some tRNA 3'-processing endonuclease activity. Probably involved in tRNA maturation, by removing a 3'-trailer from precursor tRNA.</text>
</comment>
<proteinExistence type="inferred from homology"/>
<dbReference type="InterPro" id="IPR001279">
    <property type="entry name" value="Metallo-B-lactamas"/>
</dbReference>
<feature type="binding site" evidence="9">
    <location>
        <position position="65"/>
    </location>
    <ligand>
        <name>Zn(2+)</name>
        <dbReference type="ChEBI" id="CHEBI:29105"/>
        <label>2</label>
        <note>catalytic</note>
    </ligand>
</feature>
<dbReference type="AlphaFoldDB" id="A0A7D5K8L6"/>
<dbReference type="SMART" id="SM00849">
    <property type="entry name" value="Lactamase_B"/>
    <property type="match status" value="1"/>
</dbReference>
<dbReference type="Gene3D" id="3.60.15.10">
    <property type="entry name" value="Ribonuclease Z/Hydroxyacylglutathione hydrolase-like"/>
    <property type="match status" value="1"/>
</dbReference>
<dbReference type="GeneID" id="56029645"/>
<dbReference type="GO" id="GO:0008270">
    <property type="term" value="F:zinc ion binding"/>
    <property type="evidence" value="ECO:0007669"/>
    <property type="project" value="UniProtKB-UniRule"/>
</dbReference>
<dbReference type="Pfam" id="PF12706">
    <property type="entry name" value="Lactamase_B_2"/>
    <property type="match status" value="1"/>
</dbReference>
<comment type="catalytic activity">
    <reaction evidence="1 9">
        <text>Endonucleolytic cleavage of RNA, removing extra 3' nucleotides from tRNA precursor, generating 3' termini of tRNAs. A 3'-hydroxy group is left at the tRNA terminus and a 5'-phosphoryl group is left at the trailer molecule.</text>
        <dbReference type="EC" id="3.1.26.11"/>
    </reaction>
</comment>
<keyword evidence="8 9" id="KW-0862">Zinc</keyword>
<dbReference type="InterPro" id="IPR013471">
    <property type="entry name" value="RNase_Z/BN"/>
</dbReference>
<evidence type="ECO:0000259" key="10">
    <source>
        <dbReference type="SMART" id="SM00849"/>
    </source>
</evidence>
<comment type="subunit">
    <text evidence="2 9">Homodimer.</text>
</comment>
<evidence type="ECO:0000256" key="2">
    <source>
        <dbReference type="ARBA" id="ARBA00011738"/>
    </source>
</evidence>
<evidence type="ECO:0000256" key="5">
    <source>
        <dbReference type="ARBA" id="ARBA00022723"/>
    </source>
</evidence>
<dbReference type="GO" id="GO:0042781">
    <property type="term" value="F:3'-tRNA processing endoribonuclease activity"/>
    <property type="evidence" value="ECO:0007669"/>
    <property type="project" value="UniProtKB-UniRule"/>
</dbReference>
<evidence type="ECO:0000313" key="11">
    <source>
        <dbReference type="EMBL" id="QLG28294.1"/>
    </source>
</evidence>
<protein>
    <recommendedName>
        <fullName evidence="9">Ribonuclease Z</fullName>
        <shortName evidence="9">RNase Z</shortName>
        <ecNumber evidence="9">3.1.26.11</ecNumber>
    </recommendedName>
    <alternativeName>
        <fullName evidence="9">tRNA 3 endonuclease</fullName>
    </alternativeName>
    <alternativeName>
        <fullName evidence="9">tRNase Z</fullName>
    </alternativeName>
</protein>
<evidence type="ECO:0000256" key="1">
    <source>
        <dbReference type="ARBA" id="ARBA00000402"/>
    </source>
</evidence>
<feature type="binding site" evidence="9">
    <location>
        <position position="269"/>
    </location>
    <ligand>
        <name>Zn(2+)</name>
        <dbReference type="ChEBI" id="CHEBI:29105"/>
        <label>2</label>
        <note>catalytic</note>
    </ligand>
</feature>
<evidence type="ECO:0000256" key="4">
    <source>
        <dbReference type="ARBA" id="ARBA00022722"/>
    </source>
</evidence>
<reference evidence="11 12" key="1">
    <citation type="submission" date="2020-07" db="EMBL/GenBank/DDBJ databases">
        <title>Gai3-2, isolated from salt lake.</title>
        <authorList>
            <person name="Cui H."/>
            <person name="Shi X."/>
        </authorList>
    </citation>
    <scope>NUCLEOTIDE SEQUENCE [LARGE SCALE GENOMIC DNA]</scope>
    <source>
        <strain evidence="11 12">Gai3-2</strain>
    </source>
</reference>
<dbReference type="GO" id="GO:0042802">
    <property type="term" value="F:identical protein binding"/>
    <property type="evidence" value="ECO:0007669"/>
    <property type="project" value="UniProtKB-ARBA"/>
</dbReference>